<dbReference type="CDD" id="cd20739">
    <property type="entry name" value="PoNe_DUF637"/>
    <property type="match status" value="1"/>
</dbReference>
<feature type="region of interest" description="Disordered" evidence="2">
    <location>
        <begin position="525"/>
        <end position="691"/>
    </location>
</feature>
<feature type="compositionally biased region" description="Gly residues" evidence="2">
    <location>
        <begin position="557"/>
        <end position="566"/>
    </location>
</feature>
<protein>
    <submittedName>
        <fullName evidence="3">Uncharacterized protein</fullName>
    </submittedName>
</protein>
<proteinExistence type="predicted"/>
<evidence type="ECO:0000313" key="3">
    <source>
        <dbReference type="EMBL" id="SOR79322.1"/>
    </source>
</evidence>
<reference evidence="4" key="1">
    <citation type="submission" date="2017-11" db="EMBL/GenBank/DDBJ databases">
        <authorList>
            <person name="Wibberg D."/>
        </authorList>
    </citation>
    <scope>NUCLEOTIDE SEQUENCE [LARGE SCALE GENOMIC DNA]</scope>
</reference>
<gene>
    <name evidence="3" type="ORF">SCNRRL3882_2784</name>
</gene>
<accession>A0A2N9B7J3</accession>
<feature type="region of interest" description="Disordered" evidence="2">
    <location>
        <begin position="451"/>
        <end position="495"/>
    </location>
</feature>
<feature type="compositionally biased region" description="Basic and acidic residues" evidence="2">
    <location>
        <begin position="637"/>
        <end position="650"/>
    </location>
</feature>
<organism evidence="3 4">
    <name type="scientific">Streptomyces chartreusis NRRL 3882</name>
    <dbReference type="NCBI Taxonomy" id="1079985"/>
    <lineage>
        <taxon>Bacteria</taxon>
        <taxon>Bacillati</taxon>
        <taxon>Actinomycetota</taxon>
        <taxon>Actinomycetes</taxon>
        <taxon>Kitasatosporales</taxon>
        <taxon>Streptomycetaceae</taxon>
        <taxon>Streptomyces</taxon>
    </lineage>
</organism>
<sequence length="975" mass="103045">MIQPEKIPQFTGNLEQLETDYADLKKDAGHVRDAGGDIHSRFQGLSAFYHAPEAERLFATTKPVKEKADAFADDLEKVSGALSSYATEIRPLVAKLKQLKTDAAAFVSSVKDDDEWEYDEDKVDEHNKLRDDITATVAAFWAAERTCHNKITALWGGTQMVAGDGSDKKNQYGFNAEDMKNAKLPWGDPVEEKHHWYEVGHWVKSFVWDGLIVDGVWGTIKGLGTLVGFGGWDAMKQAWKGLAQLATGLAITAIPGAQTWFWTASDKDMPSWLRDSRTAMKETGKALVAWDQWGKNPARAAGAVTFNVLTTVFTGGAGAAASGAGKAGAVAKALSVAGKAGRVIDPMTYIAKGAGAGLSKIGDITKGLKGVGNIDIPALPENAVTLPEGTVRLPDGTVHLPEGAAIPDGATKLPDGNVRLPDDAPVLPEGTTKLPTEDGAPARYYDPDGNILDEHGNVLQKSADGPGDVVDQPHLPDTGSPASGADTPRVDSPAQQPALVTAGAHTAEGAGQHIRLGNSLDDGLGGIGRTGDDGATPAVHAGGDLPGGTVGDHLPGGTAGHTPGGRVGDHMPTNELGNGRHGSTDGTPATGAGRSETPSTAGHADGPGTNGTHGDGPGGGHHEPPATGSGLPGGLDDLGRGADDAARGADDITGGADDAAGGAAQHADDAARHRAEYEAAREKPADDRTPQERAAIAREHVRLANEDPVWRAEHYDKWGPGKRNNAEEMVDGQLLPKLVEKPGGGWMAADAMPYANPERFHLTPMERGRDTVPHENLSHLDDVSARRMAGTELTNAEKAYKADPTDDTAKALLEAQERFKSTVGEGVSNNSKLGEALGEEAARRHMLAQKEFEGAREITDLPETPNGSKRFDQLWQDKDGNLIIVEAKAPNARLDWRQGNGLQDSGTMVKQGTIEYVRTILADMEERAIFSPNDAKYASQIRTAIENKSLRYVLVQATENTGTYAGAELKHFKIF</sequence>
<evidence type="ECO:0000313" key="4">
    <source>
        <dbReference type="Proteomes" id="UP000235464"/>
    </source>
</evidence>
<feature type="compositionally biased region" description="Low complexity" evidence="2">
    <location>
        <begin position="651"/>
        <end position="665"/>
    </location>
</feature>
<evidence type="ECO:0000256" key="2">
    <source>
        <dbReference type="SAM" id="MobiDB-lite"/>
    </source>
</evidence>
<dbReference type="Proteomes" id="UP000235464">
    <property type="component" value="Chromosome I"/>
</dbReference>
<feature type="compositionally biased region" description="Basic and acidic residues" evidence="2">
    <location>
        <begin position="666"/>
        <end position="691"/>
    </location>
</feature>
<dbReference type="RefSeq" id="WP_102514796.1">
    <property type="nucleotide sequence ID" value="NZ_LT962942.1"/>
</dbReference>
<name>A0A2N9B7J3_STRCX</name>
<dbReference type="EMBL" id="LT963352">
    <property type="protein sequence ID" value="SOR79322.1"/>
    <property type="molecule type" value="Genomic_DNA"/>
</dbReference>
<keyword evidence="4" id="KW-1185">Reference proteome</keyword>
<feature type="compositionally biased region" description="Gly residues" evidence="2">
    <location>
        <begin position="608"/>
        <end position="619"/>
    </location>
</feature>
<feature type="coiled-coil region" evidence="1">
    <location>
        <begin position="7"/>
        <end position="34"/>
    </location>
</feature>
<dbReference type="InterPro" id="IPR049762">
    <property type="entry name" value="PoNe_dom"/>
</dbReference>
<dbReference type="OrthoDB" id="3917849at2"/>
<keyword evidence="1" id="KW-0175">Coiled coil</keyword>
<dbReference type="AlphaFoldDB" id="A0A2N9B7J3"/>
<evidence type="ECO:0000256" key="1">
    <source>
        <dbReference type="SAM" id="Coils"/>
    </source>
</evidence>